<keyword evidence="3" id="KW-0963">Cytoplasm</keyword>
<dbReference type="Pfam" id="PF01730">
    <property type="entry name" value="UreF"/>
    <property type="match status" value="1"/>
</dbReference>
<dbReference type="PANTHER" id="PTHR33620">
    <property type="entry name" value="UREASE ACCESSORY PROTEIN F"/>
    <property type="match status" value="1"/>
</dbReference>
<evidence type="ECO:0000256" key="3">
    <source>
        <dbReference type="HAMAP-Rule" id="MF_01385"/>
    </source>
</evidence>
<dbReference type="InterPro" id="IPR038277">
    <property type="entry name" value="UreF_sf"/>
</dbReference>
<comment type="subcellular location">
    <subcellularLocation>
        <location evidence="3">Cytoplasm</location>
    </subcellularLocation>
</comment>
<comment type="subunit">
    <text evidence="3">UreD, UreF and UreG form a complex that acts as a GTP-hydrolysis-dependent molecular chaperone, activating the urease apoprotein by helping to assemble the nickel containing metallocenter of UreC. The UreE protein probably delivers the nickel.</text>
</comment>
<dbReference type="Gene3D" id="1.10.4190.10">
    <property type="entry name" value="Urease accessory protein UreF"/>
    <property type="match status" value="1"/>
</dbReference>
<keyword evidence="2 3" id="KW-0143">Chaperone</keyword>
<evidence type="ECO:0000313" key="4">
    <source>
        <dbReference type="EMBL" id="WXB11519.1"/>
    </source>
</evidence>
<proteinExistence type="inferred from homology"/>
<accession>A0ABZ2LPI4</accession>
<evidence type="ECO:0000256" key="2">
    <source>
        <dbReference type="ARBA" id="ARBA00023186"/>
    </source>
</evidence>
<comment type="similarity">
    <text evidence="3">Belongs to the UreF family.</text>
</comment>
<dbReference type="PANTHER" id="PTHR33620:SF1">
    <property type="entry name" value="UREASE ACCESSORY PROTEIN F"/>
    <property type="match status" value="1"/>
</dbReference>
<sequence length="218" mass="23279">MTTPDKTWLVWQLADSAFPAGGFAHSGGLEASFQLGLVERFEAYLDPSLWQVGHVALPFVRAAARRPNRLGELDALADATLTNHIANRASRAQGRAFWSTARRVFDAEALRQLGARASATMHVAPIFGAALAALGMNEDDAVSLYMHTSIRTVLSAAVRLGIVGPLEAQRLQSSRGPLLGRIVASCAAIAPDEIAQTFPLSDACAALHDGLYARLFQS</sequence>
<dbReference type="PIRSF" id="PIRSF009467">
    <property type="entry name" value="Ureas_acces_UreF"/>
    <property type="match status" value="1"/>
</dbReference>
<dbReference type="EMBL" id="CP089984">
    <property type="protein sequence ID" value="WXB11519.1"/>
    <property type="molecule type" value="Genomic_DNA"/>
</dbReference>
<dbReference type="HAMAP" id="MF_01385">
    <property type="entry name" value="UreF"/>
    <property type="match status" value="1"/>
</dbReference>
<organism evidence="4 5">
    <name type="scientific">Pendulispora albinea</name>
    <dbReference type="NCBI Taxonomy" id="2741071"/>
    <lineage>
        <taxon>Bacteria</taxon>
        <taxon>Pseudomonadati</taxon>
        <taxon>Myxococcota</taxon>
        <taxon>Myxococcia</taxon>
        <taxon>Myxococcales</taxon>
        <taxon>Sorangiineae</taxon>
        <taxon>Pendulisporaceae</taxon>
        <taxon>Pendulispora</taxon>
    </lineage>
</organism>
<comment type="function">
    <text evidence="3">Required for maturation of urease via the functional incorporation of the urease nickel metallocenter.</text>
</comment>
<dbReference type="InterPro" id="IPR002639">
    <property type="entry name" value="UreF"/>
</dbReference>
<reference evidence="4 5" key="1">
    <citation type="submission" date="2021-12" db="EMBL/GenBank/DDBJ databases">
        <title>Discovery of the Pendulisporaceae a myxobacterial family with distinct sporulation behavior and unique specialized metabolism.</title>
        <authorList>
            <person name="Garcia R."/>
            <person name="Popoff A."/>
            <person name="Bader C.D."/>
            <person name="Loehr J."/>
            <person name="Walesch S."/>
            <person name="Walt C."/>
            <person name="Boldt J."/>
            <person name="Bunk B."/>
            <person name="Haeckl F.J.F.P.J."/>
            <person name="Gunesch A.P."/>
            <person name="Birkelbach J."/>
            <person name="Nuebel U."/>
            <person name="Pietschmann T."/>
            <person name="Bach T."/>
            <person name="Mueller R."/>
        </authorList>
    </citation>
    <scope>NUCLEOTIDE SEQUENCE [LARGE SCALE GENOMIC DNA]</scope>
    <source>
        <strain evidence="4 5">MSr11954</strain>
    </source>
</reference>
<gene>
    <name evidence="3" type="primary">ureF</name>
    <name evidence="4" type="ORF">LZC94_27095</name>
</gene>
<keyword evidence="1 3" id="KW-0996">Nickel insertion</keyword>
<name>A0ABZ2LPI4_9BACT</name>
<evidence type="ECO:0000256" key="1">
    <source>
        <dbReference type="ARBA" id="ARBA00022988"/>
    </source>
</evidence>
<dbReference type="Proteomes" id="UP001370348">
    <property type="component" value="Chromosome"/>
</dbReference>
<keyword evidence="5" id="KW-1185">Reference proteome</keyword>
<protein>
    <recommendedName>
        <fullName evidence="3">Urease accessory protein UreF</fullName>
    </recommendedName>
</protein>
<evidence type="ECO:0000313" key="5">
    <source>
        <dbReference type="Proteomes" id="UP001370348"/>
    </source>
</evidence>
<dbReference type="RefSeq" id="WP_394821139.1">
    <property type="nucleotide sequence ID" value="NZ_CP089984.1"/>
</dbReference>